<evidence type="ECO:0000313" key="2">
    <source>
        <dbReference type="EMBL" id="CDZ49640.1"/>
    </source>
</evidence>
<accession>A0A0T7GQS7</accession>
<feature type="compositionally biased region" description="Basic and acidic residues" evidence="1">
    <location>
        <begin position="1"/>
        <end position="10"/>
    </location>
</feature>
<name>A0A0T7GQS7_NEOGA</name>
<evidence type="ECO:0000313" key="3">
    <source>
        <dbReference type="Proteomes" id="UP000039660"/>
    </source>
</evidence>
<dbReference type="Proteomes" id="UP000039660">
    <property type="component" value="Unassembled WGS sequence"/>
</dbReference>
<organism evidence="2 3">
    <name type="scientific">Neorhizobium galegae bv. officinalis</name>
    <dbReference type="NCBI Taxonomy" id="323656"/>
    <lineage>
        <taxon>Bacteria</taxon>
        <taxon>Pseudomonadati</taxon>
        <taxon>Pseudomonadota</taxon>
        <taxon>Alphaproteobacteria</taxon>
        <taxon>Hyphomicrobiales</taxon>
        <taxon>Rhizobiaceae</taxon>
        <taxon>Rhizobium/Agrobacterium group</taxon>
        <taxon>Neorhizobium</taxon>
    </lineage>
</organism>
<sequence>MQMDKEDHRKAMSTGSSLESQEWRKAQQELIEAGSYRDALAMDIRDVRRIAEEGGDIRKYNQATRELLAYYKCLQEHGWLPGKKK</sequence>
<protein>
    <submittedName>
        <fullName evidence="2">Uncharacterized protein</fullName>
    </submittedName>
</protein>
<dbReference type="AlphaFoldDB" id="A0A0T7GQS7"/>
<proteinExistence type="predicted"/>
<dbReference type="EMBL" id="CCRK01000006">
    <property type="protein sequence ID" value="CDZ49640.1"/>
    <property type="molecule type" value="Genomic_DNA"/>
</dbReference>
<gene>
    <name evidence="2" type="ORF">NGAL_HAMBI1189_30440</name>
</gene>
<reference evidence="2 3" key="1">
    <citation type="submission" date="2014-08" db="EMBL/GenBank/DDBJ databases">
        <authorList>
            <person name="Chen Y.-H."/>
        </authorList>
    </citation>
    <scope>NUCLEOTIDE SEQUENCE [LARGE SCALE GENOMIC DNA]</scope>
</reference>
<feature type="region of interest" description="Disordered" evidence="1">
    <location>
        <begin position="1"/>
        <end position="25"/>
    </location>
</feature>
<evidence type="ECO:0000256" key="1">
    <source>
        <dbReference type="SAM" id="MobiDB-lite"/>
    </source>
</evidence>